<dbReference type="AlphaFoldDB" id="A0A5J4VSX9"/>
<evidence type="ECO:0000313" key="3">
    <source>
        <dbReference type="Proteomes" id="UP000324800"/>
    </source>
</evidence>
<proteinExistence type="predicted"/>
<sequence length="362" mass="43309">MTDPLKADSIRSPAQVQEVNEQIRVLQEENKKLKADSENTALQQKQKIDTLESDLQKELEDHGTTKKKLQELEDSSSKEKQLRMQTESDLQREQEDRKEAQEKEKDALTRLRDKEEERRKIELAKKFETEEKNVALKRKLEAEESEKVQVESRRKFEKENKSLSYDNDKLKNDFAELKQKYEQEKNFRTDFESKYNGQILEQDRIKKQIEEEIAKRLKAEIIIEKQQKDAQEQIEKDKIKITEQEEKLKELTNTLLEKTEEIERQKQKSIKDEAQIKEEEEKRKQAETEKGNIEGENWILKKDIDSLKAETFYSQFLKPWEELFEIVSDSEKEMNQSSKEDFINLVLKKINMKEYKLNKLDE</sequence>
<dbReference type="EMBL" id="SNRW01005223">
    <property type="protein sequence ID" value="KAA6385540.1"/>
    <property type="molecule type" value="Genomic_DNA"/>
</dbReference>
<feature type="compositionally biased region" description="Basic and acidic residues" evidence="1">
    <location>
        <begin position="53"/>
        <end position="82"/>
    </location>
</feature>
<dbReference type="Proteomes" id="UP000324800">
    <property type="component" value="Unassembled WGS sequence"/>
</dbReference>
<accession>A0A5J4VSX9</accession>
<reference evidence="2 3" key="1">
    <citation type="submission" date="2019-03" db="EMBL/GenBank/DDBJ databases">
        <title>Single cell metagenomics reveals metabolic interactions within the superorganism composed of flagellate Streblomastix strix and complex community of Bacteroidetes bacteria on its surface.</title>
        <authorList>
            <person name="Treitli S.C."/>
            <person name="Kolisko M."/>
            <person name="Husnik F."/>
            <person name="Keeling P."/>
            <person name="Hampl V."/>
        </authorList>
    </citation>
    <scope>NUCLEOTIDE SEQUENCE [LARGE SCALE GENOMIC DNA]</scope>
    <source>
        <strain evidence="2">ST1C</strain>
    </source>
</reference>
<protein>
    <submittedName>
        <fullName evidence="2">Uncharacterized protein</fullName>
    </submittedName>
</protein>
<evidence type="ECO:0000256" key="1">
    <source>
        <dbReference type="SAM" id="MobiDB-lite"/>
    </source>
</evidence>
<name>A0A5J4VSX9_9EUKA</name>
<feature type="region of interest" description="Disordered" evidence="1">
    <location>
        <begin position="262"/>
        <end position="290"/>
    </location>
</feature>
<comment type="caution">
    <text evidence="2">The sequence shown here is derived from an EMBL/GenBank/DDBJ whole genome shotgun (WGS) entry which is preliminary data.</text>
</comment>
<evidence type="ECO:0000313" key="2">
    <source>
        <dbReference type="EMBL" id="KAA6385540.1"/>
    </source>
</evidence>
<organism evidence="2 3">
    <name type="scientific">Streblomastix strix</name>
    <dbReference type="NCBI Taxonomy" id="222440"/>
    <lineage>
        <taxon>Eukaryota</taxon>
        <taxon>Metamonada</taxon>
        <taxon>Preaxostyla</taxon>
        <taxon>Oxymonadida</taxon>
        <taxon>Streblomastigidae</taxon>
        <taxon>Streblomastix</taxon>
    </lineage>
</organism>
<gene>
    <name evidence="2" type="ORF">EZS28_018931</name>
</gene>
<feature type="non-terminal residue" evidence="2">
    <location>
        <position position="362"/>
    </location>
</feature>
<feature type="region of interest" description="Disordered" evidence="1">
    <location>
        <begin position="53"/>
        <end position="115"/>
    </location>
</feature>
<feature type="compositionally biased region" description="Basic and acidic residues" evidence="1">
    <location>
        <begin position="89"/>
        <end position="115"/>
    </location>
</feature>